<dbReference type="AlphaFoldDB" id="A0A0E9XFC6"/>
<dbReference type="EMBL" id="GBXM01007145">
    <property type="protein sequence ID" value="JAI01433.1"/>
    <property type="molecule type" value="Transcribed_RNA"/>
</dbReference>
<accession>A0A0E9XFC6</accession>
<evidence type="ECO:0000313" key="2">
    <source>
        <dbReference type="EMBL" id="JAI01433.1"/>
    </source>
</evidence>
<organism evidence="2">
    <name type="scientific">Anguilla anguilla</name>
    <name type="common">European freshwater eel</name>
    <name type="synonym">Muraena anguilla</name>
    <dbReference type="NCBI Taxonomy" id="7936"/>
    <lineage>
        <taxon>Eukaryota</taxon>
        <taxon>Metazoa</taxon>
        <taxon>Chordata</taxon>
        <taxon>Craniata</taxon>
        <taxon>Vertebrata</taxon>
        <taxon>Euteleostomi</taxon>
        <taxon>Actinopterygii</taxon>
        <taxon>Neopterygii</taxon>
        <taxon>Teleostei</taxon>
        <taxon>Anguilliformes</taxon>
        <taxon>Anguillidae</taxon>
        <taxon>Anguilla</taxon>
    </lineage>
</organism>
<protein>
    <submittedName>
        <fullName evidence="2">Uncharacterized protein</fullName>
    </submittedName>
</protein>
<proteinExistence type="predicted"/>
<reference evidence="2" key="2">
    <citation type="journal article" date="2015" name="Fish Shellfish Immunol.">
        <title>Early steps in the European eel (Anguilla anguilla)-Vibrio vulnificus interaction in the gills: Role of the RtxA13 toxin.</title>
        <authorList>
            <person name="Callol A."/>
            <person name="Pajuelo D."/>
            <person name="Ebbesson L."/>
            <person name="Teles M."/>
            <person name="MacKenzie S."/>
            <person name="Amaro C."/>
        </authorList>
    </citation>
    <scope>NUCLEOTIDE SEQUENCE</scope>
</reference>
<reference evidence="2" key="1">
    <citation type="submission" date="2014-11" db="EMBL/GenBank/DDBJ databases">
        <authorList>
            <person name="Amaro Gonzalez C."/>
        </authorList>
    </citation>
    <scope>NUCLEOTIDE SEQUENCE</scope>
</reference>
<feature type="region of interest" description="Disordered" evidence="1">
    <location>
        <begin position="1"/>
        <end position="24"/>
    </location>
</feature>
<name>A0A0E9XFC6_ANGAN</name>
<sequence length="24" mass="2829">MRSSHLLTQLGRDYPKLEPLSQKM</sequence>
<evidence type="ECO:0000256" key="1">
    <source>
        <dbReference type="SAM" id="MobiDB-lite"/>
    </source>
</evidence>